<evidence type="ECO:0000256" key="3">
    <source>
        <dbReference type="ARBA" id="ARBA00022989"/>
    </source>
</evidence>
<evidence type="ECO:0000256" key="2">
    <source>
        <dbReference type="ARBA" id="ARBA00022692"/>
    </source>
</evidence>
<dbReference type="InterPro" id="IPR017937">
    <property type="entry name" value="Thioredoxin_CS"/>
</dbReference>
<dbReference type="Pfam" id="PF13850">
    <property type="entry name" value="ERGIC_N"/>
    <property type="match status" value="1"/>
</dbReference>
<dbReference type="GO" id="GO:0005783">
    <property type="term" value="C:endoplasmic reticulum"/>
    <property type="evidence" value="ECO:0007669"/>
    <property type="project" value="TreeGrafter"/>
</dbReference>
<evidence type="ECO:0000256" key="1">
    <source>
        <dbReference type="ARBA" id="ARBA00004370"/>
    </source>
</evidence>
<dbReference type="PANTHER" id="PTHR10984:SF37">
    <property type="entry name" value="PROTEIN DISULFIDE-ISOMERASE 5-3"/>
    <property type="match status" value="1"/>
</dbReference>
<gene>
    <name evidence="7" type="ORF">ACAT0790_LOCUS60847</name>
</gene>
<keyword evidence="4 5" id="KW-0472">Membrane</keyword>
<organism evidence="7">
    <name type="scientific">Alexandrium catenella</name>
    <name type="common">Red tide dinoflagellate</name>
    <name type="synonym">Gonyaulax catenella</name>
    <dbReference type="NCBI Taxonomy" id="2925"/>
    <lineage>
        <taxon>Eukaryota</taxon>
        <taxon>Sar</taxon>
        <taxon>Alveolata</taxon>
        <taxon>Dinophyceae</taxon>
        <taxon>Gonyaulacales</taxon>
        <taxon>Pyrocystaceae</taxon>
        <taxon>Alexandrium</taxon>
    </lineage>
</organism>
<dbReference type="GO" id="GO:0030134">
    <property type="term" value="C:COPII-coated ER to Golgi transport vesicle"/>
    <property type="evidence" value="ECO:0007669"/>
    <property type="project" value="TreeGrafter"/>
</dbReference>
<feature type="domain" description="Thioredoxin" evidence="6">
    <location>
        <begin position="124"/>
        <end position="270"/>
    </location>
</feature>
<name>A0A7S1WS25_ALECA</name>
<comment type="subcellular location">
    <subcellularLocation>
        <location evidence="1">Membrane</location>
    </subcellularLocation>
</comment>
<dbReference type="CDD" id="cd02961">
    <property type="entry name" value="PDI_a_family"/>
    <property type="match status" value="1"/>
</dbReference>
<evidence type="ECO:0000259" key="6">
    <source>
        <dbReference type="PROSITE" id="PS51352"/>
    </source>
</evidence>
<dbReference type="PANTHER" id="PTHR10984">
    <property type="entry name" value="ENDOPLASMIC RETICULUM-GOLGI INTERMEDIATE COMPARTMENT PROTEIN"/>
    <property type="match status" value="1"/>
</dbReference>
<dbReference type="Pfam" id="PF00085">
    <property type="entry name" value="Thioredoxin"/>
    <property type="match status" value="1"/>
</dbReference>
<sequence>MGSPGVARTLQNLDQFRVVSRDLTRGTLTGGVFTAVAYALLVLLLIAELGAFLRTSYQTNIVMDQNNEALMQINFDIMLYDLPCKYLKLGVWDKFGEERMNSTDQFYYIPVDHKGQAKGHAYTKDEITVLETVDAKTDVTDDEKKDLDADWSATDDHFRHHDFQAAVTFHDFTLVNFFAEWCVHCRKFSPTWMEAAGRISEKMQFSDGDGNQATVKMLKVNCVDFGETCQKGQIAAFPTIRLYKRDGSFEAYQQKRTIDNIISFLTTSIRNSHLIVAQHHSMFNEGCQVQGVLRVPRVPGHFHLQAEAFGNVNVNPALTNVSHIVNHLSFGDRDAKSWAQRQSIPSEMIHHITPLDGKKFIVGRFHEAPQHYLKVVSTHVQGKSNVFYQMTHSDRTRKLGKGSSSDKTPQARFTYDFSPMSVVVKVKSKRWYEFLTSLFAILGGTYTIVELTSGAVDTVGSAVKEALGKAS</sequence>
<dbReference type="GO" id="GO:0016020">
    <property type="term" value="C:membrane"/>
    <property type="evidence" value="ECO:0007669"/>
    <property type="project" value="UniProtKB-SubCell"/>
</dbReference>
<keyword evidence="2 5" id="KW-0812">Transmembrane</keyword>
<evidence type="ECO:0000256" key="5">
    <source>
        <dbReference type="SAM" id="Phobius"/>
    </source>
</evidence>
<evidence type="ECO:0000256" key="4">
    <source>
        <dbReference type="ARBA" id="ARBA00023136"/>
    </source>
</evidence>
<feature type="transmembrane region" description="Helical" evidence="5">
    <location>
        <begin position="32"/>
        <end position="53"/>
    </location>
</feature>
<dbReference type="InterPro" id="IPR045888">
    <property type="entry name" value="Erv"/>
</dbReference>
<dbReference type="SUPFAM" id="SSF52833">
    <property type="entry name" value="Thioredoxin-like"/>
    <property type="match status" value="1"/>
</dbReference>
<dbReference type="InterPro" id="IPR012936">
    <property type="entry name" value="Erv_C"/>
</dbReference>
<keyword evidence="3 5" id="KW-1133">Transmembrane helix</keyword>
<dbReference type="Pfam" id="PF07970">
    <property type="entry name" value="COPIIcoated_ERV"/>
    <property type="match status" value="1"/>
</dbReference>
<evidence type="ECO:0000313" key="7">
    <source>
        <dbReference type="EMBL" id="CAD9184075.1"/>
    </source>
</evidence>
<dbReference type="InterPro" id="IPR036249">
    <property type="entry name" value="Thioredoxin-like_sf"/>
</dbReference>
<dbReference type="InterPro" id="IPR013766">
    <property type="entry name" value="Thioredoxin_domain"/>
</dbReference>
<dbReference type="PROSITE" id="PS00194">
    <property type="entry name" value="THIOREDOXIN_1"/>
    <property type="match status" value="1"/>
</dbReference>
<accession>A0A7S1WS25</accession>
<proteinExistence type="predicted"/>
<protein>
    <recommendedName>
        <fullName evidence="6">Thioredoxin domain-containing protein</fullName>
    </recommendedName>
</protein>
<dbReference type="AlphaFoldDB" id="A0A7S1WS25"/>
<dbReference type="PROSITE" id="PS51352">
    <property type="entry name" value="THIOREDOXIN_2"/>
    <property type="match status" value="1"/>
</dbReference>
<feature type="transmembrane region" description="Helical" evidence="5">
    <location>
        <begin position="431"/>
        <end position="449"/>
    </location>
</feature>
<dbReference type="EMBL" id="HBGE01102145">
    <property type="protein sequence ID" value="CAD9184075.1"/>
    <property type="molecule type" value="Transcribed_RNA"/>
</dbReference>
<dbReference type="Gene3D" id="3.40.30.10">
    <property type="entry name" value="Glutaredoxin"/>
    <property type="match status" value="1"/>
</dbReference>
<dbReference type="InterPro" id="IPR039542">
    <property type="entry name" value="Erv_N"/>
</dbReference>
<reference evidence="7" key="1">
    <citation type="submission" date="2021-01" db="EMBL/GenBank/DDBJ databases">
        <authorList>
            <person name="Corre E."/>
            <person name="Pelletier E."/>
            <person name="Niang G."/>
            <person name="Scheremetjew M."/>
            <person name="Finn R."/>
            <person name="Kale V."/>
            <person name="Holt S."/>
            <person name="Cochrane G."/>
            <person name="Meng A."/>
            <person name="Brown T."/>
            <person name="Cohen L."/>
        </authorList>
    </citation>
    <scope>NUCLEOTIDE SEQUENCE</scope>
    <source>
        <strain evidence="7">OF101</strain>
    </source>
</reference>